<dbReference type="InterPro" id="IPR002068">
    <property type="entry name" value="A-crystallin/Hsp20_dom"/>
</dbReference>
<organism evidence="3 4">
    <name type="scientific">Lentinula raphanica</name>
    <dbReference type="NCBI Taxonomy" id="153919"/>
    <lineage>
        <taxon>Eukaryota</taxon>
        <taxon>Fungi</taxon>
        <taxon>Dikarya</taxon>
        <taxon>Basidiomycota</taxon>
        <taxon>Agaricomycotina</taxon>
        <taxon>Agaricomycetes</taxon>
        <taxon>Agaricomycetidae</taxon>
        <taxon>Agaricales</taxon>
        <taxon>Marasmiineae</taxon>
        <taxon>Omphalotaceae</taxon>
        <taxon>Lentinula</taxon>
    </lineage>
</organism>
<dbReference type="EMBL" id="MU805962">
    <property type="protein sequence ID" value="KAJ3844028.1"/>
    <property type="molecule type" value="Genomic_DNA"/>
</dbReference>
<protein>
    <recommendedName>
        <fullName evidence="2">SHSP domain-containing protein</fullName>
    </recommendedName>
</protein>
<comment type="caution">
    <text evidence="3">The sequence shown here is derived from an EMBL/GenBank/DDBJ whole genome shotgun (WGS) entry which is preliminary data.</text>
</comment>
<dbReference type="Proteomes" id="UP001163846">
    <property type="component" value="Unassembled WGS sequence"/>
</dbReference>
<dbReference type="CDD" id="cd06464">
    <property type="entry name" value="ACD_sHsps-like"/>
    <property type="match status" value="1"/>
</dbReference>
<evidence type="ECO:0000256" key="1">
    <source>
        <dbReference type="PROSITE-ProRule" id="PRU00285"/>
    </source>
</evidence>
<gene>
    <name evidence="3" type="ORF">F5878DRAFT_637660</name>
</gene>
<evidence type="ECO:0000259" key="2">
    <source>
        <dbReference type="PROSITE" id="PS01031"/>
    </source>
</evidence>
<dbReference type="InterPro" id="IPR008978">
    <property type="entry name" value="HSP20-like_chaperone"/>
</dbReference>
<reference evidence="3" key="1">
    <citation type="submission" date="2022-08" db="EMBL/GenBank/DDBJ databases">
        <authorList>
            <consortium name="DOE Joint Genome Institute"/>
            <person name="Min B."/>
            <person name="Riley R."/>
            <person name="Sierra-Patev S."/>
            <person name="Naranjo-Ortiz M."/>
            <person name="Looney B."/>
            <person name="Konkel Z."/>
            <person name="Slot J.C."/>
            <person name="Sakamoto Y."/>
            <person name="Steenwyk J.L."/>
            <person name="Rokas A."/>
            <person name="Carro J."/>
            <person name="Camarero S."/>
            <person name="Ferreira P."/>
            <person name="Molpeceres G."/>
            <person name="Ruiz-Duenas F.J."/>
            <person name="Serrano A."/>
            <person name="Henrissat B."/>
            <person name="Drula E."/>
            <person name="Hughes K.W."/>
            <person name="Mata J.L."/>
            <person name="Ishikawa N.K."/>
            <person name="Vargas-Isla R."/>
            <person name="Ushijima S."/>
            <person name="Smith C.A."/>
            <person name="Ahrendt S."/>
            <person name="Andreopoulos W."/>
            <person name="He G."/>
            <person name="Labutti K."/>
            <person name="Lipzen A."/>
            <person name="Ng V."/>
            <person name="Sandor L."/>
            <person name="Barry K."/>
            <person name="Martinez A.T."/>
            <person name="Xiao Y."/>
            <person name="Gibbons J.G."/>
            <person name="Terashima K."/>
            <person name="Hibbett D.S."/>
            <person name="Grigoriev I.V."/>
        </authorList>
    </citation>
    <scope>NUCLEOTIDE SEQUENCE</scope>
    <source>
        <strain evidence="3">TFB9207</strain>
    </source>
</reference>
<name>A0AA38PJC7_9AGAR</name>
<comment type="similarity">
    <text evidence="1">Belongs to the small heat shock protein (HSP20) family.</text>
</comment>
<dbReference type="Gene3D" id="2.60.40.790">
    <property type="match status" value="1"/>
</dbReference>
<proteinExistence type="inferred from homology"/>
<evidence type="ECO:0000313" key="4">
    <source>
        <dbReference type="Proteomes" id="UP001163846"/>
    </source>
</evidence>
<sequence length="196" mass="22113">MSSPPPHFPSRPHAEFEATIFLLRTVAKTFHVPRMDCHHDTNLDTIRLTIELPGVRRDNLRVILCNDAILRQRGIQIWGFTIPPQWELRNGAAPTFATTQPTVVDNLQPPAADPAMSLRFGYGYPPNFSIRERKHGEFYRFFPLPATTTAQDIRIELDAGVLTVSIICQKPLTAIESEVLQEDLEVNTTAKLDLVT</sequence>
<dbReference type="SUPFAM" id="SSF49764">
    <property type="entry name" value="HSP20-like chaperones"/>
    <property type="match status" value="1"/>
</dbReference>
<accession>A0AA38PJC7</accession>
<dbReference type="AlphaFoldDB" id="A0AA38PJC7"/>
<evidence type="ECO:0000313" key="3">
    <source>
        <dbReference type="EMBL" id="KAJ3844028.1"/>
    </source>
</evidence>
<keyword evidence="4" id="KW-1185">Reference proteome</keyword>
<dbReference type="PROSITE" id="PS01031">
    <property type="entry name" value="SHSP"/>
    <property type="match status" value="1"/>
</dbReference>
<feature type="domain" description="SHSP" evidence="2">
    <location>
        <begin position="26"/>
        <end position="187"/>
    </location>
</feature>